<dbReference type="InterPro" id="IPR002350">
    <property type="entry name" value="Kazal_dom"/>
</dbReference>
<evidence type="ECO:0000256" key="2">
    <source>
        <dbReference type="ARBA" id="ARBA00022525"/>
    </source>
</evidence>
<dbReference type="Gene3D" id="3.30.60.30">
    <property type="match status" value="3"/>
</dbReference>
<dbReference type="OrthoDB" id="7757635at2759"/>
<dbReference type="GO" id="GO:0005576">
    <property type="term" value="C:extracellular region"/>
    <property type="evidence" value="ECO:0007669"/>
    <property type="project" value="UniProtKB-SubCell"/>
</dbReference>
<dbReference type="PANTHER" id="PTHR21179:SF0">
    <property type="entry name" value="SERINE PROTEASE INHIBITOR KAZAL-TYPE 4"/>
    <property type="match status" value="1"/>
</dbReference>
<keyword evidence="2" id="KW-0964">Secreted</keyword>
<name>A0A6I8U0W3_AEDAE</name>
<dbReference type="PANTHER" id="PTHR21179">
    <property type="entry name" value="SERINE-TYPE ENDOPEPTIDASE INHIBITOR"/>
    <property type="match status" value="1"/>
</dbReference>
<dbReference type="Proteomes" id="UP000008820">
    <property type="component" value="Chromosome 3"/>
</dbReference>
<reference evidence="5 6" key="1">
    <citation type="submission" date="2017-06" db="EMBL/GenBank/DDBJ databases">
        <title>Aedes aegypti genome working group (AGWG) sequencing and assembly.</title>
        <authorList>
            <consortium name="Aedes aegypti Genome Working Group (AGWG)"/>
            <person name="Matthews B.J."/>
        </authorList>
    </citation>
    <scope>NUCLEOTIDE SEQUENCE [LARGE SCALE GENOMIC DNA]</scope>
    <source>
        <strain evidence="5 6">LVP_AGWG</strain>
    </source>
</reference>
<dbReference type="Pfam" id="PF00050">
    <property type="entry name" value="Kazal_1"/>
    <property type="match status" value="2"/>
</dbReference>
<protein>
    <recommendedName>
        <fullName evidence="4">Kazal-like domain-containing protein</fullName>
    </recommendedName>
</protein>
<dbReference type="InParanoid" id="A0A6I8U0W3"/>
<comment type="subcellular location">
    <subcellularLocation>
        <location evidence="1">Secreted</location>
    </subcellularLocation>
</comment>
<accession>A0A6I8U0W3</accession>
<dbReference type="SUPFAM" id="SSF100895">
    <property type="entry name" value="Kazal-type serine protease inhibitors"/>
    <property type="match status" value="3"/>
</dbReference>
<dbReference type="GO" id="GO:0004867">
    <property type="term" value="F:serine-type endopeptidase inhibitor activity"/>
    <property type="evidence" value="ECO:0007669"/>
    <property type="project" value="InterPro"/>
</dbReference>
<sequence>MISKLLTLTALLVFTHVRATFVVYPPKYELSDAQTEELMACLTPTENVGDQQSKYDPICGTDGFSYYNKYQMKCMAKAIPSVDFAFYGRCPNEPMFLPLESARGTELLGNQAEFDKFQRCLESCNAFSPVCGNDQKTYSSPCALQCAKAHRPKLDVKASGFCKEDQTVDDKCPEILQPFCGSDGITYLNYCQFKFAQLGEKDLLPAHMGDCVRRLIAVKGALQKKSGGCGCGGGGGCGGCGK</sequence>
<dbReference type="SMART" id="SM00280">
    <property type="entry name" value="KAZAL"/>
    <property type="match status" value="3"/>
</dbReference>
<keyword evidence="3" id="KW-1015">Disulfide bond</keyword>
<evidence type="ECO:0000313" key="5">
    <source>
        <dbReference type="EnsemblMetazoa" id="AAEL023052-PA"/>
    </source>
</evidence>
<reference evidence="5" key="2">
    <citation type="submission" date="2020-05" db="UniProtKB">
        <authorList>
            <consortium name="EnsemblMetazoa"/>
        </authorList>
    </citation>
    <scope>IDENTIFICATION</scope>
    <source>
        <strain evidence="5">LVP_AGWG</strain>
    </source>
</reference>
<feature type="domain" description="Kazal-like" evidence="4">
    <location>
        <begin position="156"/>
        <end position="213"/>
    </location>
</feature>
<evidence type="ECO:0000256" key="3">
    <source>
        <dbReference type="ARBA" id="ARBA00023157"/>
    </source>
</evidence>
<evidence type="ECO:0000256" key="1">
    <source>
        <dbReference type="ARBA" id="ARBA00004613"/>
    </source>
</evidence>
<feature type="domain" description="Kazal-like" evidence="4">
    <location>
        <begin position="55"/>
        <end position="92"/>
    </location>
</feature>
<evidence type="ECO:0000259" key="4">
    <source>
        <dbReference type="PROSITE" id="PS51465"/>
    </source>
</evidence>
<dbReference type="InterPro" id="IPR039932">
    <property type="entry name" value="Spink4-like"/>
</dbReference>
<organism evidence="5 6">
    <name type="scientific">Aedes aegypti</name>
    <name type="common">Yellowfever mosquito</name>
    <name type="synonym">Culex aegypti</name>
    <dbReference type="NCBI Taxonomy" id="7159"/>
    <lineage>
        <taxon>Eukaryota</taxon>
        <taxon>Metazoa</taxon>
        <taxon>Ecdysozoa</taxon>
        <taxon>Arthropoda</taxon>
        <taxon>Hexapoda</taxon>
        <taxon>Insecta</taxon>
        <taxon>Pterygota</taxon>
        <taxon>Neoptera</taxon>
        <taxon>Endopterygota</taxon>
        <taxon>Diptera</taxon>
        <taxon>Nematocera</taxon>
        <taxon>Culicoidea</taxon>
        <taxon>Culicidae</taxon>
        <taxon>Culicinae</taxon>
        <taxon>Aedini</taxon>
        <taxon>Aedes</taxon>
        <taxon>Stegomyia</taxon>
    </lineage>
</organism>
<keyword evidence="6" id="KW-1185">Reference proteome</keyword>
<dbReference type="InterPro" id="IPR036058">
    <property type="entry name" value="Kazal_dom_sf"/>
</dbReference>
<dbReference type="CDD" id="cd00104">
    <property type="entry name" value="KAZAL_FS"/>
    <property type="match status" value="3"/>
</dbReference>
<dbReference type="EnsemblMetazoa" id="AAEL023052-RA">
    <property type="protein sequence ID" value="AAEL023052-PA"/>
    <property type="gene ID" value="AAEL023052"/>
</dbReference>
<evidence type="ECO:0000313" key="6">
    <source>
        <dbReference type="Proteomes" id="UP000008820"/>
    </source>
</evidence>
<dbReference type="Pfam" id="PF07648">
    <property type="entry name" value="Kazal_2"/>
    <property type="match status" value="1"/>
</dbReference>
<proteinExistence type="predicted"/>
<dbReference type="PROSITE" id="PS51465">
    <property type="entry name" value="KAZAL_2"/>
    <property type="match status" value="2"/>
</dbReference>
<gene>
    <name evidence="5" type="primary">110678659</name>
</gene>
<dbReference type="AlphaFoldDB" id="A0A6I8U0W3"/>